<keyword evidence="2" id="KW-1185">Reference proteome</keyword>
<sequence length="358" mass="38664">MVPRILAAACAAAAFALCPATHAAVDYKIVTASERGTYIQIGNDLARFVAPDADIALQVLPSKGSADNVNRLRYDTGVKFAIVQSDVYQAFLDHAAEGNAEAGRLIRPLRVIVPLYNEEIYFIVRADSPMQYVHEIKGSRINVGPLGSGTAMSATTIYRLMYGEPMAEGDARFMTNEEALVKLATDKSVDVVAIVAGQPARLLAEMKPEARQLVKLLKVDPAHPATRAALRTYVAATIRSASYPNWLENDVPGLAVKAFLVTYDYTYKPTIEHLTKFARALCQNFGVLQTEGHPKWRDVDLTLPASLGTGWLYYAPVERVLRNCAPAAPATPATPPPAAAKPGACGQTERVLGLCRGP</sequence>
<dbReference type="NCBIfam" id="TIGR02122">
    <property type="entry name" value="TRAP_TAXI"/>
    <property type="match status" value="1"/>
</dbReference>
<evidence type="ECO:0000313" key="1">
    <source>
        <dbReference type="EMBL" id="ARN20232.1"/>
    </source>
</evidence>
<reference evidence="1 2" key="1">
    <citation type="submission" date="2016-04" db="EMBL/GenBank/DDBJ databases">
        <title>Complete genome sequence of natural rubber-degrading, novel Gram-negative bacterium, Rhizobacter gummiphilus strain NS21.</title>
        <authorList>
            <person name="Tabata M."/>
            <person name="Kasai D."/>
            <person name="Fukuda M."/>
        </authorList>
    </citation>
    <scope>NUCLEOTIDE SEQUENCE [LARGE SCALE GENOMIC DNA]</scope>
    <source>
        <strain evidence="1 2">NS21</strain>
    </source>
</reference>
<dbReference type="EMBL" id="CP015118">
    <property type="protein sequence ID" value="ARN20232.1"/>
    <property type="molecule type" value="Genomic_DNA"/>
</dbReference>
<name>A0A1W6L7M8_9BURK</name>
<dbReference type="AlphaFoldDB" id="A0A1W6L7M8"/>
<accession>A0A1W6L7M8</accession>
<dbReference type="Proteomes" id="UP000193427">
    <property type="component" value="Chromosome"/>
</dbReference>
<dbReference type="PANTHER" id="PTHR42941">
    <property type="entry name" value="SLL1037 PROTEIN"/>
    <property type="match status" value="1"/>
</dbReference>
<dbReference type="Gene3D" id="3.40.190.10">
    <property type="entry name" value="Periplasmic binding protein-like II"/>
    <property type="match status" value="2"/>
</dbReference>
<protein>
    <submittedName>
        <fullName evidence="1">C4-dicarboxylate ABC transporter substrate-binding protein</fullName>
    </submittedName>
</protein>
<dbReference type="STRING" id="946333.A4W93_10140"/>
<gene>
    <name evidence="1" type="ORF">A4W93_10140</name>
</gene>
<dbReference type="RefSeq" id="WP_085750503.1">
    <property type="nucleotide sequence ID" value="NZ_BSPR01000014.1"/>
</dbReference>
<dbReference type="InterPro" id="IPR011852">
    <property type="entry name" value="TRAP_TAXI"/>
</dbReference>
<dbReference type="OrthoDB" id="9776669at2"/>
<organism evidence="1 2">
    <name type="scientific">Piscinibacter gummiphilus</name>
    <dbReference type="NCBI Taxonomy" id="946333"/>
    <lineage>
        <taxon>Bacteria</taxon>
        <taxon>Pseudomonadati</taxon>
        <taxon>Pseudomonadota</taxon>
        <taxon>Betaproteobacteria</taxon>
        <taxon>Burkholderiales</taxon>
        <taxon>Sphaerotilaceae</taxon>
        <taxon>Piscinibacter</taxon>
    </lineage>
</organism>
<dbReference type="KEGG" id="rgu:A4W93_10140"/>
<proteinExistence type="predicted"/>
<dbReference type="SUPFAM" id="SSF53850">
    <property type="entry name" value="Periplasmic binding protein-like II"/>
    <property type="match status" value="1"/>
</dbReference>
<evidence type="ECO:0000313" key="2">
    <source>
        <dbReference type="Proteomes" id="UP000193427"/>
    </source>
</evidence>
<dbReference type="PANTHER" id="PTHR42941:SF1">
    <property type="entry name" value="SLL1037 PROTEIN"/>
    <property type="match status" value="1"/>
</dbReference>
<dbReference type="Pfam" id="PF16868">
    <property type="entry name" value="NMT1_3"/>
    <property type="match status" value="1"/>
</dbReference>